<evidence type="ECO:0000256" key="1">
    <source>
        <dbReference type="SAM" id="Phobius"/>
    </source>
</evidence>
<accession>A0ABY7ENR7</accession>
<reference evidence="2" key="1">
    <citation type="submission" date="2022-11" db="EMBL/GenBank/DDBJ databases">
        <title>Centuries of genome instability and evolution in soft-shell clam transmissible cancer (bioRxiv).</title>
        <authorList>
            <person name="Hart S.F.M."/>
            <person name="Yonemitsu M.A."/>
            <person name="Giersch R.M."/>
            <person name="Beal B.F."/>
            <person name="Arriagada G."/>
            <person name="Davis B.W."/>
            <person name="Ostrander E.A."/>
            <person name="Goff S.P."/>
            <person name="Metzger M.J."/>
        </authorList>
    </citation>
    <scope>NUCLEOTIDE SEQUENCE</scope>
    <source>
        <strain evidence="2">MELC-2E11</strain>
        <tissue evidence="2">Siphon/mantle</tissue>
    </source>
</reference>
<evidence type="ECO:0000313" key="3">
    <source>
        <dbReference type="Proteomes" id="UP001164746"/>
    </source>
</evidence>
<sequence>MERHSFTDISYKRNVFTHRYHGRLEHNEAKPGYCNSHVFYFSYWLLISLYILAGLLIIASLYVFKRKESPKHCDNSDTERGT</sequence>
<feature type="transmembrane region" description="Helical" evidence="1">
    <location>
        <begin position="41"/>
        <end position="64"/>
    </location>
</feature>
<evidence type="ECO:0000313" key="2">
    <source>
        <dbReference type="EMBL" id="WAR10870.1"/>
    </source>
</evidence>
<keyword evidence="1" id="KW-1133">Transmembrane helix</keyword>
<organism evidence="2 3">
    <name type="scientific">Mya arenaria</name>
    <name type="common">Soft-shell clam</name>
    <dbReference type="NCBI Taxonomy" id="6604"/>
    <lineage>
        <taxon>Eukaryota</taxon>
        <taxon>Metazoa</taxon>
        <taxon>Spiralia</taxon>
        <taxon>Lophotrochozoa</taxon>
        <taxon>Mollusca</taxon>
        <taxon>Bivalvia</taxon>
        <taxon>Autobranchia</taxon>
        <taxon>Heteroconchia</taxon>
        <taxon>Euheterodonta</taxon>
        <taxon>Imparidentia</taxon>
        <taxon>Neoheterodontei</taxon>
        <taxon>Myida</taxon>
        <taxon>Myoidea</taxon>
        <taxon>Myidae</taxon>
        <taxon>Mya</taxon>
    </lineage>
</organism>
<gene>
    <name evidence="2" type="ORF">MAR_035946</name>
</gene>
<keyword evidence="1" id="KW-0472">Membrane</keyword>
<proteinExistence type="predicted"/>
<name>A0ABY7ENR7_MYAAR</name>
<dbReference type="Proteomes" id="UP001164746">
    <property type="component" value="Chromosome 7"/>
</dbReference>
<protein>
    <submittedName>
        <fullName evidence="2">Uncharacterized protein</fullName>
    </submittedName>
</protein>
<keyword evidence="3" id="KW-1185">Reference proteome</keyword>
<dbReference type="EMBL" id="CP111018">
    <property type="protein sequence ID" value="WAR10870.1"/>
    <property type="molecule type" value="Genomic_DNA"/>
</dbReference>
<keyword evidence="1" id="KW-0812">Transmembrane</keyword>